<organism evidence="1 2">
    <name type="scientific">Forsythia ovata</name>
    <dbReference type="NCBI Taxonomy" id="205694"/>
    <lineage>
        <taxon>Eukaryota</taxon>
        <taxon>Viridiplantae</taxon>
        <taxon>Streptophyta</taxon>
        <taxon>Embryophyta</taxon>
        <taxon>Tracheophyta</taxon>
        <taxon>Spermatophyta</taxon>
        <taxon>Magnoliopsida</taxon>
        <taxon>eudicotyledons</taxon>
        <taxon>Gunneridae</taxon>
        <taxon>Pentapetalae</taxon>
        <taxon>asterids</taxon>
        <taxon>lamiids</taxon>
        <taxon>Lamiales</taxon>
        <taxon>Oleaceae</taxon>
        <taxon>Forsythieae</taxon>
        <taxon>Forsythia</taxon>
    </lineage>
</organism>
<evidence type="ECO:0000313" key="1">
    <source>
        <dbReference type="EMBL" id="KAL2537974.1"/>
    </source>
</evidence>
<protein>
    <submittedName>
        <fullName evidence="1">Transposase</fullName>
    </submittedName>
</protein>
<accession>A0ABD1VKT6</accession>
<name>A0ABD1VKT6_9LAMI</name>
<proteinExistence type="predicted"/>
<evidence type="ECO:0000313" key="2">
    <source>
        <dbReference type="Proteomes" id="UP001604277"/>
    </source>
</evidence>
<dbReference type="AlphaFoldDB" id="A0ABD1VKT6"/>
<comment type="caution">
    <text evidence="1">The sequence shown here is derived from an EMBL/GenBank/DDBJ whole genome shotgun (WGS) entry which is preliminary data.</text>
</comment>
<dbReference type="Pfam" id="PF03004">
    <property type="entry name" value="Transposase_24"/>
    <property type="match status" value="1"/>
</dbReference>
<dbReference type="EMBL" id="JBFOLJ010000005">
    <property type="protein sequence ID" value="KAL2537974.1"/>
    <property type="molecule type" value="Genomic_DNA"/>
</dbReference>
<dbReference type="Proteomes" id="UP001604277">
    <property type="component" value="Unassembled WGS sequence"/>
</dbReference>
<keyword evidence="2" id="KW-1185">Reference proteome</keyword>
<gene>
    <name evidence="1" type="ORF">Fot_19365</name>
</gene>
<reference evidence="2" key="1">
    <citation type="submission" date="2024-07" db="EMBL/GenBank/DDBJ databases">
        <title>Two chromosome-level genome assemblies of Korean endemic species Abeliophyllum distichum and Forsythia ovata (Oleaceae).</title>
        <authorList>
            <person name="Jang H."/>
        </authorList>
    </citation>
    <scope>NUCLEOTIDE SEQUENCE [LARGE SCALE GENOMIC DNA]</scope>
</reference>
<dbReference type="InterPro" id="IPR004252">
    <property type="entry name" value="Probable_transposase_24"/>
</dbReference>
<sequence>MTGKVGHGPPWIRVEHWDSLVNYWDTDKWKNNAKIAKENRIAQGHDGEMKKHTAGSVSFVTTKKRLWKNNAKIAKENRIAQGHDGEMKKHTAGSVSFVTTKKRLALLLCGLVKQPILACPFFSSCKRPLLLGPEAKTNANPLSEILLLVLELFEATENGVMSLPSCSHPATPASVSATRRIVRHRTQHTCEPIIDAMVRSTKQRLSQQNKQACGPLYSQKMGGGGVQSQQAEAMYEQYVKAKVFVWWDIEKCQVERMILGVVVDFGF</sequence>